<dbReference type="InterPro" id="IPR029376">
    <property type="entry name" value="DUF4549"/>
</dbReference>
<feature type="compositionally biased region" description="Polar residues" evidence="7">
    <location>
        <begin position="2112"/>
        <end position="2130"/>
    </location>
</feature>
<keyword evidence="10" id="KW-1185">Reference proteome</keyword>
<feature type="coiled-coil region" evidence="6">
    <location>
        <begin position="1826"/>
        <end position="1895"/>
    </location>
</feature>
<keyword evidence="3" id="KW-0687">Ribonucleoprotein</keyword>
<dbReference type="InterPro" id="IPR002673">
    <property type="entry name" value="Ribosomal_eL29"/>
</dbReference>
<evidence type="ECO:0000259" key="8">
    <source>
        <dbReference type="Pfam" id="PF15082"/>
    </source>
</evidence>
<sequence length="2383" mass="270317">MNTGKRVLAGLFHEASLRWISESNKTFMTEPQVTSTSNREYRNARGLERWLSRDSEKQRVDTMDGVWKPSSTERVLLLEKELAARLGELRSELEEQGLLPGTANRVFSSVQIPKDVAESKPLVIQADVLKRELDSCLRREYTPENLPLLLLQKWRITQLGQSKYLHMLRWKRLCQTSKTMEELYPLYKKQVDYIMQEFNDSVQRAERLSVARENFLMGKTNRPDLVTLEDLAIYTRWLVCHLHALGTVHHYLQALQYLPISKVLSLAEKQASGFNVENGEVYVAHHRAAPPGPLGPSVSGPGRTDAAFVLPQHVTDRDDLKPQLRYLLSHFHIPGDVQELSDSAKEMELLSSTGSPTELMLVSQNFQGIFMEQQKMWTFPDYEAGRGKVQNPTMSGPATTLKKKATWTPFVKVKPKCDPWQKKMLTRLKDRNRIDELLRLQSNFLKISDPIRVMQVLQDHAAKTVPTAPHHSSLPTSQAPHPRNYDQVWQNIYSNPKLYQAENAKEDSLSVEPSDDDLANPRLSQSSDGSLNQRPETGYSYAIVLQLLGLSDGTEPDRNPVLMRGAYLSFLCLRHLHIRELQRICLGVLNFFRSVERTLTINTSGLTSVSGTQVPTLGDSSWVDVSEGGLGTLQGLGAHHYVHGTPAEHKVHSIQFLEFSEVESQDDFHTTHAGCIHTQDQLGAYVMYDNALKDWKELESELLLIASHYIEKEKIDKSHREDCRSEGSQLRGWAHANVDRFAVLNDLWTCEANFLEGKRQAGDSVAIEESRDRSTQKTKQSVETAGNCRPFYANLSKLPTSSFQELLDRYLEAYQHALDPEERFALAQAMTDIMHRRPRFDLSHPYFTKAYQDDCTCLRLHLQLVSGILSHQLEQQRDYVQRLWRGRHPQAHKTFGLPLNTIWKQFVSINDSCPASEDAHLLESHPSLGLIGLIPKALEHLLREARHIHKAASPSQLAQMEISILQLALDLWLTPTKPEAWLFSAKVMGDPFLVEEVGLLALRSAVDKGQKQGQDFHTLLLDTFSKLLELLMLRHRLTETSVESACLAGLYKELAQEMGFEESHLHLRPLPFEFASHKDKVDPPPPVFITSLLEDSSRVDRYCPASLVLAISELDDNQIGKFSFYTKETILKLLVHSGVENMQVTLACQTAQKNALMVAIQQAFFYRIPGADSSVDIKMRPKDSRTTNGKEHLLLATTLRAPDTFSRSSEGFKTSKRFLSCSLSQAGSGSRVLRVHSTRKAGLRDLMLNTFLHRKQTMRNQIKSPTHQRTCARRFAIFEQPAWDDVEKVKKELIVEYCQKIMAYCNSLRLLLDDCPAIRDTFFMVGQPNEKKGLKDSRGEFKADPRSFQPRPRSLLSADGRVFLNLWFIPHPSEVLFMFKTLPEEEALGALKLTLQLVASLHDIVAYTFGFAKLGNCPAYFDLPLSPNPLRRDWGGAEGIGTELQELQKMIDSLQSPQDPSQVAQALLLRREVTLLQFDAAVRHLLRGKCYCLPVYRRQCMLCLPQPLDPRSLQAIVLFPWRAFLEDGGPFPVVSSIPDTLEYDMQMCLCGLSDRDRKVAHGELVGVQMLMEDVLLGSCHVIRKASTEQQAALDSTQPDWSKLPGLCPNQSESCPKASALLEDPCDLEVLKEHWGRLRLPGRDISSAELHRRLSELYEAEIFYPSMKALARQMGEEDEFEERIIRSQSILPPKGASETEIKAQQLQKLLESLEIHMIQEVLRKVNREMTLFLSEKSKEESTLPTAVYYANDDLWKHQVMKENFSVVRPQIVERFVQRLMENSRDDGTEITFRREHLEACLLSLGCDVMARERSNFETYSMCYEHILQHARQKLSQKEQEADLLRRSQVPSEDCAAQIAELSHDMIMEITALRAQLTDLEEENLNLKVQIRKEVQEEYRELVQALFLTCLHIKEKLDENQFNLIQKVSELIGEVRADGIANVKQLKKTWGSARPDGERKENAAQVPAREQPCALEQDSGSILAALLCKARSLGRWRLAVQQAHLRGQLSRAEEESLWWQHDTQAQLLRELEHRVTQDSVTRQQLDVIKTSGMEKLLKDVEQKEQKLQLLTEEAERASKRGQLQQKKMDRELKQAEEPARSGAQCEAGRPPTMQELQSQLPGTNQSSAQTGSPAGLRAQTHCFLNSASALSRHFHHHCPLMGSKITRRIQRPKTVPVRHIRRTDDGSLPSVAENVQLTTSQGQIAPSGISFRPESTWRPSAAGAAAYRADMAKSKNHTTHNQSRKWHRNGIKKPRSQRHESLKGIDPKFLRNMCFAKKHNKKGPKKMQANNAKAVSARAEAIKALVKPQAIKPRMPKGPGRVAANSAACLSLLTPSLGSGFEATWPRGIGSASQSPRFKARQTPKLQPRPRRQLQPRLPKVPRPL</sequence>
<feature type="compositionally biased region" description="Basic and acidic residues" evidence="7">
    <location>
        <begin position="2084"/>
        <end position="2097"/>
    </location>
</feature>
<name>A0ABQ0F7P0_APOSI</name>
<comment type="caution">
    <text evidence="9">The sequence shown here is derived from an EMBL/GenBank/DDBJ whole genome shotgun (WGS) entry which is preliminary data.</text>
</comment>
<evidence type="ECO:0000256" key="6">
    <source>
        <dbReference type="SAM" id="Coils"/>
    </source>
</evidence>
<organism evidence="9 10">
    <name type="scientific">Apodemus speciosus</name>
    <name type="common">Large Japanese field mouse</name>
    <dbReference type="NCBI Taxonomy" id="105296"/>
    <lineage>
        <taxon>Eukaryota</taxon>
        <taxon>Metazoa</taxon>
        <taxon>Chordata</taxon>
        <taxon>Craniata</taxon>
        <taxon>Vertebrata</taxon>
        <taxon>Euteleostomi</taxon>
        <taxon>Mammalia</taxon>
        <taxon>Eutheria</taxon>
        <taxon>Euarchontoglires</taxon>
        <taxon>Glires</taxon>
        <taxon>Rodentia</taxon>
        <taxon>Myomorpha</taxon>
        <taxon>Muroidea</taxon>
        <taxon>Muridae</taxon>
        <taxon>Murinae</taxon>
        <taxon>Apodemus</taxon>
    </lineage>
</organism>
<dbReference type="Pfam" id="PF15082">
    <property type="entry name" value="DUF4549"/>
    <property type="match status" value="1"/>
</dbReference>
<feature type="region of interest" description="Disordered" evidence="7">
    <location>
        <begin position="462"/>
        <end position="481"/>
    </location>
</feature>
<comment type="similarity">
    <text evidence="1">Belongs to the eukaryotic ribosomal protein eL29 family.</text>
</comment>
<feature type="region of interest" description="Disordered" evidence="7">
    <location>
        <begin position="504"/>
        <end position="534"/>
    </location>
</feature>
<feature type="region of interest" description="Disordered" evidence="7">
    <location>
        <begin position="2343"/>
        <end position="2383"/>
    </location>
</feature>
<reference evidence="9 10" key="1">
    <citation type="submission" date="2024-08" db="EMBL/GenBank/DDBJ databases">
        <title>The draft genome of Apodemus speciosus.</title>
        <authorList>
            <person name="Nabeshima K."/>
            <person name="Suzuki S."/>
            <person name="Onuma M."/>
        </authorList>
    </citation>
    <scope>NUCLEOTIDE SEQUENCE [LARGE SCALE GENOMIC DNA]</scope>
    <source>
        <strain evidence="9">IB14-021</strain>
    </source>
</reference>
<feature type="compositionally biased region" description="Basic residues" evidence="7">
    <location>
        <begin position="2356"/>
        <end position="2372"/>
    </location>
</feature>
<dbReference type="PANTHER" id="PTHR33331:SF13">
    <property type="entry name" value="COILED-COIL DOMAIN CONTAINING 162"/>
    <property type="match status" value="1"/>
</dbReference>
<proteinExistence type="inferred from homology"/>
<dbReference type="PANTHER" id="PTHR33331">
    <property type="entry name" value="COILED-COIL DOMAIN-CONTAINING PROTEIN 162"/>
    <property type="match status" value="1"/>
</dbReference>
<evidence type="ECO:0000256" key="4">
    <source>
        <dbReference type="ARBA" id="ARBA00035222"/>
    </source>
</evidence>
<accession>A0ABQ0F7P0</accession>
<feature type="compositionally biased region" description="Polar residues" evidence="7">
    <location>
        <begin position="522"/>
        <end position="534"/>
    </location>
</feature>
<keyword evidence="6" id="KW-0175">Coiled coil</keyword>
<gene>
    <name evidence="9" type="ORF">APTSU1_001029500</name>
</gene>
<evidence type="ECO:0000313" key="10">
    <source>
        <dbReference type="Proteomes" id="UP001623349"/>
    </source>
</evidence>
<evidence type="ECO:0000313" key="9">
    <source>
        <dbReference type="EMBL" id="GAB1295061.1"/>
    </source>
</evidence>
<evidence type="ECO:0000256" key="7">
    <source>
        <dbReference type="SAM" id="MobiDB-lite"/>
    </source>
</evidence>
<dbReference type="EMBL" id="BAAFST010000010">
    <property type="protein sequence ID" value="GAB1295061.1"/>
    <property type="molecule type" value="Genomic_DNA"/>
</dbReference>
<evidence type="ECO:0000256" key="1">
    <source>
        <dbReference type="ARBA" id="ARBA00010247"/>
    </source>
</evidence>
<dbReference type="Gene3D" id="6.10.140.1730">
    <property type="match status" value="1"/>
</dbReference>
<feature type="compositionally biased region" description="Basic residues" evidence="7">
    <location>
        <begin position="2232"/>
        <end position="2254"/>
    </location>
</feature>
<protein>
    <recommendedName>
        <fullName evidence="4">Large ribosomal subunit protein eL29</fullName>
    </recommendedName>
    <alternativeName>
        <fullName evidence="5">60S ribosomal protein L29</fullName>
    </alternativeName>
</protein>
<dbReference type="Proteomes" id="UP001623349">
    <property type="component" value="Unassembled WGS sequence"/>
</dbReference>
<evidence type="ECO:0000256" key="3">
    <source>
        <dbReference type="ARBA" id="ARBA00023274"/>
    </source>
</evidence>
<dbReference type="InterPro" id="IPR040401">
    <property type="entry name" value="CCDC162"/>
</dbReference>
<feature type="domain" description="DUF4549" evidence="8">
    <location>
        <begin position="67"/>
        <end position="188"/>
    </location>
</feature>
<evidence type="ECO:0000256" key="5">
    <source>
        <dbReference type="ARBA" id="ARBA00035328"/>
    </source>
</evidence>
<dbReference type="Pfam" id="PF01779">
    <property type="entry name" value="Ribosomal_L29e"/>
    <property type="match status" value="1"/>
</dbReference>
<evidence type="ECO:0000256" key="2">
    <source>
        <dbReference type="ARBA" id="ARBA00022980"/>
    </source>
</evidence>
<feature type="region of interest" description="Disordered" evidence="7">
    <location>
        <begin position="2231"/>
        <end position="2257"/>
    </location>
</feature>
<feature type="region of interest" description="Disordered" evidence="7">
    <location>
        <begin position="2074"/>
        <end position="2132"/>
    </location>
</feature>
<keyword evidence="2" id="KW-0689">Ribosomal protein</keyword>